<dbReference type="AlphaFoldDB" id="A0A9P5MRG1"/>
<keyword evidence="3" id="KW-1185">Reference proteome</keyword>
<dbReference type="Proteomes" id="UP000759537">
    <property type="component" value="Unassembled WGS sequence"/>
</dbReference>
<feature type="compositionally biased region" description="Low complexity" evidence="1">
    <location>
        <begin position="399"/>
        <end position="413"/>
    </location>
</feature>
<evidence type="ECO:0000313" key="2">
    <source>
        <dbReference type="EMBL" id="KAF8475287.1"/>
    </source>
</evidence>
<feature type="compositionally biased region" description="Low complexity" evidence="1">
    <location>
        <begin position="511"/>
        <end position="525"/>
    </location>
</feature>
<feature type="region of interest" description="Disordered" evidence="1">
    <location>
        <begin position="226"/>
        <end position="256"/>
    </location>
</feature>
<feature type="region of interest" description="Disordered" evidence="1">
    <location>
        <begin position="845"/>
        <end position="893"/>
    </location>
</feature>
<dbReference type="OrthoDB" id="21151at2759"/>
<feature type="region of interest" description="Disordered" evidence="1">
    <location>
        <begin position="299"/>
        <end position="328"/>
    </location>
</feature>
<feature type="compositionally biased region" description="Basic and acidic residues" evidence="1">
    <location>
        <begin position="317"/>
        <end position="328"/>
    </location>
</feature>
<sequence length="893" mass="97386">MILNVFTFQFLNTVVTSVQNQHSTLQEFSERFKYDVISSSLLSSSITTPSSTRRRSFPSSDDPPDDPEPNPTTPLPPPSLPPPAIHRSPAWSLFLFCLCPISLFLDYFMLYALFGAVLYYLESNTIASGCFPDFIPPTFGSLKDLIAAAHLWDSTVHEAINLLEVEDRRFFIRAPSSPPFSPLRTALHSALQSTQTQSDSVRHVLVGLTSPSSLAQLSEMYAPPSPIKPHTPLHTRSGSAITASRISPISTPPSEKRATWTSGISFSYAALANAGSPSRQSLKRWEKRRSDLSTLLLRPNGAAISAPTTPRRGRSLKGVEEEKSNHLDMSDLSEQEVDADAAVPLEERGQFASAALEFQRQRRSRGIEAFYSPTHSPPPKYTPISLQPPLSTHITRVGSKSSHTTPTSPRSSFSASRFTAMQIPRHPLSLHSLTLALNGALAARRYAASHLLALRFGSGDSLDDGERGSESYWDDVRAVMALLTSTLTNATGPLIDALDAAERERLLTENPTPTTSHSRSSTESPIQTSPPHHQEQRRQRQAHRSSLHFTSFAPLPSHLARFAAHVDAMTNALDDAREYLASCVASLRDDTGTFTATVAAANSSTHTHRSPMQDVVDSPALHAYERLRRELGLALRECERGRGPLLELLRPPSADEDEEDEDGVPALGLDAESSDSDKDATRVRSPSPFSLSPPPLLSVRTDAVLVREKQQQQGDEEEDAAAHGDVLVVGFERLPPPGIEQVFEADADADDDSRALRRPRPKLSRAERIAAAKARRAAAADVVSGLGLSTFALDHGEDTIGAGAEKQTRWGPGGDVVQELKDVIWKVGEQRRLREEKRQQEVLELEQQEEVAGTDAAVSSVASGDTTVVGRELPSRTVEDVFTSPPQPPPVPS</sequence>
<reference evidence="2" key="2">
    <citation type="journal article" date="2020" name="Nat. Commun.">
        <title>Large-scale genome sequencing of mycorrhizal fungi provides insights into the early evolution of symbiotic traits.</title>
        <authorList>
            <person name="Miyauchi S."/>
            <person name="Kiss E."/>
            <person name="Kuo A."/>
            <person name="Drula E."/>
            <person name="Kohler A."/>
            <person name="Sanchez-Garcia M."/>
            <person name="Morin E."/>
            <person name="Andreopoulos B."/>
            <person name="Barry K.W."/>
            <person name="Bonito G."/>
            <person name="Buee M."/>
            <person name="Carver A."/>
            <person name="Chen C."/>
            <person name="Cichocki N."/>
            <person name="Clum A."/>
            <person name="Culley D."/>
            <person name="Crous P.W."/>
            <person name="Fauchery L."/>
            <person name="Girlanda M."/>
            <person name="Hayes R.D."/>
            <person name="Keri Z."/>
            <person name="LaButti K."/>
            <person name="Lipzen A."/>
            <person name="Lombard V."/>
            <person name="Magnuson J."/>
            <person name="Maillard F."/>
            <person name="Murat C."/>
            <person name="Nolan M."/>
            <person name="Ohm R.A."/>
            <person name="Pangilinan J."/>
            <person name="Pereira M.F."/>
            <person name="Perotto S."/>
            <person name="Peter M."/>
            <person name="Pfister S."/>
            <person name="Riley R."/>
            <person name="Sitrit Y."/>
            <person name="Stielow J.B."/>
            <person name="Szollosi G."/>
            <person name="Zifcakova L."/>
            <person name="Stursova M."/>
            <person name="Spatafora J.W."/>
            <person name="Tedersoo L."/>
            <person name="Vaario L.M."/>
            <person name="Yamada A."/>
            <person name="Yan M."/>
            <person name="Wang P."/>
            <person name="Xu J."/>
            <person name="Bruns T."/>
            <person name="Baldrian P."/>
            <person name="Vilgalys R."/>
            <person name="Dunand C."/>
            <person name="Henrissat B."/>
            <person name="Grigoriev I.V."/>
            <person name="Hibbett D."/>
            <person name="Nagy L.G."/>
            <person name="Martin F.M."/>
        </authorList>
    </citation>
    <scope>NUCLEOTIDE SEQUENCE</scope>
    <source>
        <strain evidence="2">Prilba</strain>
    </source>
</reference>
<feature type="region of interest" description="Disordered" evidence="1">
    <location>
        <begin position="646"/>
        <end position="696"/>
    </location>
</feature>
<feature type="region of interest" description="Disordered" evidence="1">
    <location>
        <begin position="394"/>
        <end position="413"/>
    </location>
</feature>
<evidence type="ECO:0000256" key="1">
    <source>
        <dbReference type="SAM" id="MobiDB-lite"/>
    </source>
</evidence>
<evidence type="ECO:0000313" key="3">
    <source>
        <dbReference type="Proteomes" id="UP000759537"/>
    </source>
</evidence>
<proteinExistence type="predicted"/>
<feature type="region of interest" description="Disordered" evidence="1">
    <location>
        <begin position="45"/>
        <end position="81"/>
    </location>
</feature>
<dbReference type="EMBL" id="WHVB01000016">
    <property type="protein sequence ID" value="KAF8475287.1"/>
    <property type="molecule type" value="Genomic_DNA"/>
</dbReference>
<feature type="region of interest" description="Disordered" evidence="1">
    <location>
        <begin position="509"/>
        <end position="545"/>
    </location>
</feature>
<feature type="compositionally biased region" description="Polar residues" evidence="1">
    <location>
        <begin position="234"/>
        <end position="256"/>
    </location>
</feature>
<gene>
    <name evidence="2" type="ORF">DFH94DRAFT_635434</name>
</gene>
<feature type="region of interest" description="Disordered" evidence="1">
    <location>
        <begin position="746"/>
        <end position="767"/>
    </location>
</feature>
<name>A0A9P5MRG1_9AGAM</name>
<reference evidence="2" key="1">
    <citation type="submission" date="2019-10" db="EMBL/GenBank/DDBJ databases">
        <authorList>
            <consortium name="DOE Joint Genome Institute"/>
            <person name="Kuo A."/>
            <person name="Miyauchi S."/>
            <person name="Kiss E."/>
            <person name="Drula E."/>
            <person name="Kohler A."/>
            <person name="Sanchez-Garcia M."/>
            <person name="Andreopoulos B."/>
            <person name="Barry K.W."/>
            <person name="Bonito G."/>
            <person name="Buee M."/>
            <person name="Carver A."/>
            <person name="Chen C."/>
            <person name="Cichocki N."/>
            <person name="Clum A."/>
            <person name="Culley D."/>
            <person name="Crous P.W."/>
            <person name="Fauchery L."/>
            <person name="Girlanda M."/>
            <person name="Hayes R."/>
            <person name="Keri Z."/>
            <person name="LaButti K."/>
            <person name="Lipzen A."/>
            <person name="Lombard V."/>
            <person name="Magnuson J."/>
            <person name="Maillard F."/>
            <person name="Morin E."/>
            <person name="Murat C."/>
            <person name="Nolan M."/>
            <person name="Ohm R."/>
            <person name="Pangilinan J."/>
            <person name="Pereira M."/>
            <person name="Perotto S."/>
            <person name="Peter M."/>
            <person name="Riley R."/>
            <person name="Sitrit Y."/>
            <person name="Stielow B."/>
            <person name="Szollosi G."/>
            <person name="Zifcakova L."/>
            <person name="Stursova M."/>
            <person name="Spatafora J.W."/>
            <person name="Tedersoo L."/>
            <person name="Vaario L.-M."/>
            <person name="Yamada A."/>
            <person name="Yan M."/>
            <person name="Wang P."/>
            <person name="Xu J."/>
            <person name="Bruns T."/>
            <person name="Baldrian P."/>
            <person name="Vilgalys R."/>
            <person name="Henrissat B."/>
            <person name="Grigoriev I.V."/>
            <person name="Hibbett D."/>
            <person name="Nagy L.G."/>
            <person name="Martin F.M."/>
        </authorList>
    </citation>
    <scope>NUCLEOTIDE SEQUENCE</scope>
    <source>
        <strain evidence="2">Prilba</strain>
    </source>
</reference>
<organism evidence="2 3">
    <name type="scientific">Russula ochroleuca</name>
    <dbReference type="NCBI Taxonomy" id="152965"/>
    <lineage>
        <taxon>Eukaryota</taxon>
        <taxon>Fungi</taxon>
        <taxon>Dikarya</taxon>
        <taxon>Basidiomycota</taxon>
        <taxon>Agaricomycotina</taxon>
        <taxon>Agaricomycetes</taxon>
        <taxon>Russulales</taxon>
        <taxon>Russulaceae</taxon>
        <taxon>Russula</taxon>
    </lineage>
</organism>
<feature type="compositionally biased region" description="Acidic residues" evidence="1">
    <location>
        <begin position="654"/>
        <end position="663"/>
    </location>
</feature>
<protein>
    <submittedName>
        <fullName evidence="2">Uncharacterized protein</fullName>
    </submittedName>
</protein>
<accession>A0A9P5MRG1</accession>
<comment type="caution">
    <text evidence="2">The sequence shown here is derived from an EMBL/GenBank/DDBJ whole genome shotgun (WGS) entry which is preliminary data.</text>
</comment>
<feature type="compositionally biased region" description="Pro residues" evidence="1">
    <location>
        <begin position="69"/>
        <end position="81"/>
    </location>
</feature>